<keyword evidence="2" id="KW-1185">Reference proteome</keyword>
<evidence type="ECO:0000313" key="1">
    <source>
        <dbReference type="EMBL" id="KAI8000552.1"/>
    </source>
</evidence>
<dbReference type="EMBL" id="CM045765">
    <property type="protein sequence ID" value="KAI8000552.1"/>
    <property type="molecule type" value="Genomic_DNA"/>
</dbReference>
<name>A0ACC0GJE3_9ERIC</name>
<dbReference type="Proteomes" id="UP001060215">
    <property type="component" value="Chromosome 8"/>
</dbReference>
<evidence type="ECO:0000313" key="2">
    <source>
        <dbReference type="Proteomes" id="UP001060215"/>
    </source>
</evidence>
<comment type="caution">
    <text evidence="1">The sequence shown here is derived from an EMBL/GenBank/DDBJ whole genome shotgun (WGS) entry which is preliminary data.</text>
</comment>
<protein>
    <submittedName>
        <fullName evidence="1">Sodium/hydrogen exchanger 4</fullName>
    </submittedName>
</protein>
<reference evidence="1 2" key="1">
    <citation type="journal article" date="2022" name="Plant J.">
        <title>Chromosome-level genome of Camellia lanceoleosa provides a valuable resource for understanding genome evolution and self-incompatibility.</title>
        <authorList>
            <person name="Gong W."/>
            <person name="Xiao S."/>
            <person name="Wang L."/>
            <person name="Liao Z."/>
            <person name="Chang Y."/>
            <person name="Mo W."/>
            <person name="Hu G."/>
            <person name="Li W."/>
            <person name="Zhao G."/>
            <person name="Zhu H."/>
            <person name="Hu X."/>
            <person name="Ji K."/>
            <person name="Xiang X."/>
            <person name="Song Q."/>
            <person name="Yuan D."/>
            <person name="Jin S."/>
            <person name="Zhang L."/>
        </authorList>
    </citation>
    <scope>NUCLEOTIDE SEQUENCE [LARGE SCALE GENOMIC DNA]</scope>
    <source>
        <strain evidence="1">SQ_2022a</strain>
    </source>
</reference>
<proteinExistence type="predicted"/>
<accession>A0ACC0GJE3</accession>
<sequence>MAKFATICHSKQVNLDTGVEFNTSVARGLIEEAECVNANFLVVGHSRNRISREITRYCFEHALEGCSVVSVAKSQADGCSLIGFVGLTPRDYLAIGTIFSSTDTVCTLQVLHQDETPLLYSLVFSLSSTSKSMKVGTSSPKREGGTQIAQINNAPKVSGGSPHYNNGSIYSTNNLKGIMQSSSVSSPSSSLGRSTTLKKLSASKSDEDLASLRSPHFGVFL</sequence>
<organism evidence="1 2">
    <name type="scientific">Camellia lanceoleosa</name>
    <dbReference type="NCBI Taxonomy" id="1840588"/>
    <lineage>
        <taxon>Eukaryota</taxon>
        <taxon>Viridiplantae</taxon>
        <taxon>Streptophyta</taxon>
        <taxon>Embryophyta</taxon>
        <taxon>Tracheophyta</taxon>
        <taxon>Spermatophyta</taxon>
        <taxon>Magnoliopsida</taxon>
        <taxon>eudicotyledons</taxon>
        <taxon>Gunneridae</taxon>
        <taxon>Pentapetalae</taxon>
        <taxon>asterids</taxon>
        <taxon>Ericales</taxon>
        <taxon>Theaceae</taxon>
        <taxon>Camellia</taxon>
    </lineage>
</organism>
<gene>
    <name evidence="1" type="ORF">LOK49_LG09G01032</name>
</gene>